<evidence type="ECO:0000256" key="1">
    <source>
        <dbReference type="PROSITE-ProRule" id="PRU00169"/>
    </source>
</evidence>
<dbReference type="EMBL" id="OMOH01000011">
    <property type="protein sequence ID" value="SPF69265.1"/>
    <property type="molecule type" value="Genomic_DNA"/>
</dbReference>
<reference evidence="5" key="1">
    <citation type="submission" date="2018-02" db="EMBL/GenBank/DDBJ databases">
        <authorList>
            <person name="Hornung B."/>
        </authorList>
    </citation>
    <scope>NUCLEOTIDE SEQUENCE [LARGE SCALE GENOMIC DNA]</scope>
</reference>
<dbReference type="Proteomes" id="UP000265962">
    <property type="component" value="Unassembled WGS sequence"/>
</dbReference>
<dbReference type="SUPFAM" id="SSF52172">
    <property type="entry name" value="CheY-like"/>
    <property type="match status" value="1"/>
</dbReference>
<feature type="domain" description="Response regulatory" evidence="3">
    <location>
        <begin position="13"/>
        <end position="132"/>
    </location>
</feature>
<feature type="modified residue" description="4-aspartylphosphate" evidence="1">
    <location>
        <position position="68"/>
    </location>
</feature>
<evidence type="ECO:0000313" key="4">
    <source>
        <dbReference type="EMBL" id="SPF69265.1"/>
    </source>
</evidence>
<organism evidence="4 5">
    <name type="scientific">Propionibacterium ruminifibrarum</name>
    <dbReference type="NCBI Taxonomy" id="1962131"/>
    <lineage>
        <taxon>Bacteria</taxon>
        <taxon>Bacillati</taxon>
        <taxon>Actinomycetota</taxon>
        <taxon>Actinomycetes</taxon>
        <taxon>Propionibacteriales</taxon>
        <taxon>Propionibacteriaceae</taxon>
        <taxon>Propionibacterium</taxon>
    </lineage>
</organism>
<dbReference type="AlphaFoldDB" id="A0A375I3J1"/>
<evidence type="ECO:0000313" key="5">
    <source>
        <dbReference type="Proteomes" id="UP000265962"/>
    </source>
</evidence>
<dbReference type="OrthoDB" id="3395459at2"/>
<dbReference type="GO" id="GO:0000160">
    <property type="term" value="P:phosphorelay signal transduction system"/>
    <property type="evidence" value="ECO:0007669"/>
    <property type="project" value="InterPro"/>
</dbReference>
<dbReference type="PROSITE" id="PS50110">
    <property type="entry name" value="RESPONSE_REGULATORY"/>
    <property type="match status" value="1"/>
</dbReference>
<name>A0A375I3J1_9ACTN</name>
<dbReference type="RefSeq" id="WP_119716366.1">
    <property type="nucleotide sequence ID" value="NZ_OMOH01000011.1"/>
</dbReference>
<evidence type="ECO:0000256" key="2">
    <source>
        <dbReference type="SAM" id="MobiDB-lite"/>
    </source>
</evidence>
<dbReference type="InterPro" id="IPR001789">
    <property type="entry name" value="Sig_transdc_resp-reg_receiver"/>
</dbReference>
<keyword evidence="1" id="KW-0597">Phosphoprotein</keyword>
<accession>A0A375I3J1</accession>
<proteinExistence type="predicted"/>
<evidence type="ECO:0000259" key="3">
    <source>
        <dbReference type="PROSITE" id="PS50110"/>
    </source>
</evidence>
<dbReference type="Gene3D" id="3.40.50.2300">
    <property type="match status" value="1"/>
</dbReference>
<feature type="region of interest" description="Disordered" evidence="2">
    <location>
        <begin position="144"/>
        <end position="172"/>
    </location>
</feature>
<sequence length="172" mass="18490">MSNGASSDSADLKVIVYSDDRTVREQVRLALGRTIASDLPQLQISEFATQPALWAALDEQDYDVAVLDGEAVPAGGMGVAHQMKDEFARPPLVVLLVARPADSWLAAWSNAEAISPYPVDPIRLPQTVADVVRAARAEDATMPMTPEAFGAPGQSSRHGLDDRHDVPKEMTV</sequence>
<keyword evidence="5" id="KW-1185">Reference proteome</keyword>
<feature type="compositionally biased region" description="Basic and acidic residues" evidence="2">
    <location>
        <begin position="158"/>
        <end position="172"/>
    </location>
</feature>
<gene>
    <name evidence="4" type="ORF">PROPJV5_2220</name>
</gene>
<dbReference type="InterPro" id="IPR011006">
    <property type="entry name" value="CheY-like_superfamily"/>
</dbReference>
<protein>
    <submittedName>
        <fullName evidence="4">CheY-like superfamily</fullName>
    </submittedName>
</protein>